<dbReference type="Pfam" id="PF00078">
    <property type="entry name" value="RVT_1"/>
    <property type="match status" value="1"/>
</dbReference>
<protein>
    <submittedName>
        <fullName evidence="2">Transposon Ty3-G Gag-Pol polyprotein</fullName>
    </submittedName>
</protein>
<name>A0A438BXI8_VITVI</name>
<evidence type="ECO:0000313" key="2">
    <source>
        <dbReference type="EMBL" id="RVW15647.1"/>
    </source>
</evidence>
<dbReference type="EMBL" id="QGNW01002597">
    <property type="protein sequence ID" value="RVW15647.1"/>
    <property type="molecule type" value="Genomic_DNA"/>
</dbReference>
<dbReference type="PANTHER" id="PTHR24559:SF457">
    <property type="entry name" value="RNA-DIRECTED DNA POLYMERASE HOMOLOG"/>
    <property type="match status" value="1"/>
</dbReference>
<dbReference type="Gene3D" id="3.10.10.10">
    <property type="entry name" value="HIV Type 1 Reverse Transcriptase, subunit A, domain 1"/>
    <property type="match status" value="1"/>
</dbReference>
<organism evidence="2 3">
    <name type="scientific">Vitis vinifera</name>
    <name type="common">Grape</name>
    <dbReference type="NCBI Taxonomy" id="29760"/>
    <lineage>
        <taxon>Eukaryota</taxon>
        <taxon>Viridiplantae</taxon>
        <taxon>Streptophyta</taxon>
        <taxon>Embryophyta</taxon>
        <taxon>Tracheophyta</taxon>
        <taxon>Spermatophyta</taxon>
        <taxon>Magnoliopsida</taxon>
        <taxon>eudicotyledons</taxon>
        <taxon>Gunneridae</taxon>
        <taxon>Pentapetalae</taxon>
        <taxon>rosids</taxon>
        <taxon>Vitales</taxon>
        <taxon>Vitaceae</taxon>
        <taxon>Viteae</taxon>
        <taxon>Vitis</taxon>
    </lineage>
</organism>
<sequence length="670" mass="75503">MMTAGRATCIVFSDDDLPPDGLNHVRPLYITVGCSSRRVPSVLLDNGSPLNICLLATAIALGFAPSDFGPSTQIVRAYDSTKREVMGTLMIDLQIGPATFSTLFQVLRIPTSFNLLLGRPWIHIAGAIPSSLHQKVKFIHDGQVITVRSTRIYLPLLSQYFRSVTGYDFSTWHGVRTMSIGPSEFIAAVDHDTTFGLGFIPTEVDNRYMARLRKERVRARLSHTPFDYPIRPYRMSLYDYFVRGSETRPHLEEIDSVVHIDRETELQHLFHQLQLSDGAPDTSFLMAITPTSPDRASMLSLCFPEEITSDGVIVDPTEMIDGVVSHDEYRDEMDMMTVSQITSIVQLQPVSPFDMFGVSTIEILERTQTIPIPELLEDDNSLFEGTISPVEGASDLVDPHLSFDVLSDLSPALTIISIFAPHSLISQIFDIDDEIAQPGSDKDSFDYDSDPIDVRVSPATGTSYLDVFAWSYEDMPSLDPSIVQHHLPTLPHARSVNQKLRRLHPRWSLQVKEEIQKQLSVGFISMVEYPEWLANVIPVPKKDSKVRVCVDFRDLNKASPKDDFPLPHIDLLVDSTASHSMVSFMDGFSGYNQILMASEDMEKTTFITEWGTYCYRVMPFGLKNVGATYQRAATTLFHDMMHRDVEVYVDDMIVKSRSRADHLDVLKRFF</sequence>
<accession>A0A438BXI8</accession>
<dbReference type="CDD" id="cd01647">
    <property type="entry name" value="RT_LTR"/>
    <property type="match status" value="1"/>
</dbReference>
<feature type="domain" description="Reverse transcriptase" evidence="1">
    <location>
        <begin position="539"/>
        <end position="668"/>
    </location>
</feature>
<dbReference type="InterPro" id="IPR043502">
    <property type="entry name" value="DNA/RNA_pol_sf"/>
</dbReference>
<dbReference type="CDD" id="cd00303">
    <property type="entry name" value="retropepsin_like"/>
    <property type="match status" value="1"/>
</dbReference>
<dbReference type="InterPro" id="IPR043128">
    <property type="entry name" value="Rev_trsase/Diguanyl_cyclase"/>
</dbReference>
<gene>
    <name evidence="2" type="primary">TY3B-G_275</name>
    <name evidence="2" type="ORF">CK203_075279</name>
</gene>
<dbReference type="SUPFAM" id="SSF56672">
    <property type="entry name" value="DNA/RNA polymerases"/>
    <property type="match status" value="1"/>
</dbReference>
<comment type="caution">
    <text evidence="2">The sequence shown here is derived from an EMBL/GenBank/DDBJ whole genome shotgun (WGS) entry which is preliminary data.</text>
</comment>
<evidence type="ECO:0000313" key="3">
    <source>
        <dbReference type="Proteomes" id="UP000288805"/>
    </source>
</evidence>
<dbReference type="Proteomes" id="UP000288805">
    <property type="component" value="Unassembled WGS sequence"/>
</dbReference>
<reference evidence="2 3" key="1">
    <citation type="journal article" date="2018" name="PLoS Genet.">
        <title>Population sequencing reveals clonal diversity and ancestral inbreeding in the grapevine cultivar Chardonnay.</title>
        <authorList>
            <person name="Roach M.J."/>
            <person name="Johnson D.L."/>
            <person name="Bohlmann J."/>
            <person name="van Vuuren H.J."/>
            <person name="Jones S.J."/>
            <person name="Pretorius I.S."/>
            <person name="Schmidt S.A."/>
            <person name="Borneman A.R."/>
        </authorList>
    </citation>
    <scope>NUCLEOTIDE SEQUENCE [LARGE SCALE GENOMIC DNA]</scope>
    <source>
        <strain evidence="3">cv. Chardonnay</strain>
        <tissue evidence="2">Leaf</tissue>
    </source>
</reference>
<dbReference type="Gene3D" id="2.40.70.10">
    <property type="entry name" value="Acid Proteases"/>
    <property type="match status" value="1"/>
</dbReference>
<dbReference type="InterPro" id="IPR053134">
    <property type="entry name" value="RNA-dir_DNA_polymerase"/>
</dbReference>
<dbReference type="PANTHER" id="PTHR24559">
    <property type="entry name" value="TRANSPOSON TY3-I GAG-POL POLYPROTEIN"/>
    <property type="match status" value="1"/>
</dbReference>
<evidence type="ECO:0000259" key="1">
    <source>
        <dbReference type="Pfam" id="PF00078"/>
    </source>
</evidence>
<dbReference type="Gene3D" id="3.30.70.270">
    <property type="match status" value="1"/>
</dbReference>
<proteinExistence type="predicted"/>
<dbReference type="AlphaFoldDB" id="A0A438BXI8"/>
<dbReference type="InterPro" id="IPR000477">
    <property type="entry name" value="RT_dom"/>
</dbReference>
<dbReference type="InterPro" id="IPR021109">
    <property type="entry name" value="Peptidase_aspartic_dom_sf"/>
</dbReference>